<dbReference type="CDD" id="cd03716">
    <property type="entry name" value="SOCS_ASB_like"/>
    <property type="match status" value="1"/>
</dbReference>
<evidence type="ECO:0000256" key="1">
    <source>
        <dbReference type="PROSITE-ProRule" id="PRU00023"/>
    </source>
</evidence>
<comment type="caution">
    <text evidence="3">The sequence shown here is derived from an EMBL/GenBank/DDBJ whole genome shotgun (WGS) entry which is preliminary data.</text>
</comment>
<evidence type="ECO:0000259" key="2">
    <source>
        <dbReference type="PROSITE" id="PS50225"/>
    </source>
</evidence>
<dbReference type="Proteomes" id="UP001186944">
    <property type="component" value="Unassembled WGS sequence"/>
</dbReference>
<dbReference type="PANTHER" id="PTHR46224:SF64">
    <property type="entry name" value="IQ MOTIF AND ANKYRIN REPEAT DOMAIN-CONTAINING PROTEIN 1"/>
    <property type="match status" value="1"/>
</dbReference>
<dbReference type="Pfam" id="PF00023">
    <property type="entry name" value="Ank"/>
    <property type="match status" value="1"/>
</dbReference>
<dbReference type="SMART" id="SM00248">
    <property type="entry name" value="ANK"/>
    <property type="match status" value="4"/>
</dbReference>
<keyword evidence="4" id="KW-1185">Reference proteome</keyword>
<protein>
    <recommendedName>
        <fullName evidence="2">SOCS box domain-containing protein</fullName>
    </recommendedName>
</protein>
<organism evidence="3 4">
    <name type="scientific">Pinctada imbricata</name>
    <name type="common">Atlantic pearl-oyster</name>
    <name type="synonym">Pinctada martensii</name>
    <dbReference type="NCBI Taxonomy" id="66713"/>
    <lineage>
        <taxon>Eukaryota</taxon>
        <taxon>Metazoa</taxon>
        <taxon>Spiralia</taxon>
        <taxon>Lophotrochozoa</taxon>
        <taxon>Mollusca</taxon>
        <taxon>Bivalvia</taxon>
        <taxon>Autobranchia</taxon>
        <taxon>Pteriomorphia</taxon>
        <taxon>Pterioida</taxon>
        <taxon>Pterioidea</taxon>
        <taxon>Pteriidae</taxon>
        <taxon>Pinctada</taxon>
    </lineage>
</organism>
<dbReference type="Pfam" id="PF07525">
    <property type="entry name" value="SOCS_box"/>
    <property type="match status" value="1"/>
</dbReference>
<dbReference type="PANTHER" id="PTHR46224">
    <property type="entry name" value="ANKYRIN REPEAT FAMILY PROTEIN"/>
    <property type="match status" value="1"/>
</dbReference>
<dbReference type="InterPro" id="IPR002110">
    <property type="entry name" value="Ankyrin_rpt"/>
</dbReference>
<feature type="domain" description="SOCS box" evidence="2">
    <location>
        <begin position="287"/>
        <end position="321"/>
    </location>
</feature>
<dbReference type="InterPro" id="IPR051616">
    <property type="entry name" value="Cul2-RING_E3_ligase_SR"/>
</dbReference>
<sequence length="327" mass="36812">MDVENESGLVTKPSKSFVEALAKRKYEKAIALIKSSQLNVNKVCSYDVYRLKPLSLVIKCFYRKDLVQAIIDAGADVNATGWYYIKDRDGRLTTGQQYVTPLYQAVIEESNKDLVLLLIQAGADVNKLTGKSRFKEEEGGTIEFCTNSTCLHHCVSKIKDSQSRCQMLQVLLESAANYSLPNDHGFIPLQISLMEQYSDCVALLVRYGSIGNNLTSSVYSPLAIQFEAASSSNTQILQVLLNGGYDAHRDEECSDIIKNFSKLCIEDSELKDMYFVLKNWLCEPLMLKSICRLRIRKSLMSKCNPNTLLSLPIPKQLQQYLNLCDII</sequence>
<dbReference type="EMBL" id="VSWD01000012">
    <property type="protein sequence ID" value="KAK3086350.1"/>
    <property type="molecule type" value="Genomic_DNA"/>
</dbReference>
<accession>A0AA88XL76</accession>
<dbReference type="PROSITE" id="PS50088">
    <property type="entry name" value="ANK_REPEAT"/>
    <property type="match status" value="1"/>
</dbReference>
<dbReference type="PROSITE" id="PS50225">
    <property type="entry name" value="SOCS"/>
    <property type="match status" value="1"/>
</dbReference>
<dbReference type="PROSITE" id="PS50297">
    <property type="entry name" value="ANK_REP_REGION"/>
    <property type="match status" value="1"/>
</dbReference>
<gene>
    <name evidence="3" type="ORF">FSP39_017288</name>
</gene>
<name>A0AA88XL76_PINIB</name>
<dbReference type="AlphaFoldDB" id="A0AA88XL76"/>
<keyword evidence="1" id="KW-0040">ANK repeat</keyword>
<dbReference type="InterPro" id="IPR036770">
    <property type="entry name" value="Ankyrin_rpt-contain_sf"/>
</dbReference>
<evidence type="ECO:0000313" key="4">
    <source>
        <dbReference type="Proteomes" id="UP001186944"/>
    </source>
</evidence>
<dbReference type="Gene3D" id="1.25.40.20">
    <property type="entry name" value="Ankyrin repeat-containing domain"/>
    <property type="match status" value="1"/>
</dbReference>
<dbReference type="SUPFAM" id="SSF48403">
    <property type="entry name" value="Ankyrin repeat"/>
    <property type="match status" value="1"/>
</dbReference>
<feature type="repeat" description="ANK" evidence="1">
    <location>
        <begin position="97"/>
        <end position="130"/>
    </location>
</feature>
<dbReference type="InterPro" id="IPR001496">
    <property type="entry name" value="SOCS_box"/>
</dbReference>
<proteinExistence type="predicted"/>
<reference evidence="3" key="1">
    <citation type="submission" date="2019-08" db="EMBL/GenBank/DDBJ databases">
        <title>The improved chromosome-level genome for the pearl oyster Pinctada fucata martensii using PacBio sequencing and Hi-C.</title>
        <authorList>
            <person name="Zheng Z."/>
        </authorList>
    </citation>
    <scope>NUCLEOTIDE SEQUENCE</scope>
    <source>
        <strain evidence="3">ZZ-2019</strain>
        <tissue evidence="3">Adductor muscle</tissue>
    </source>
</reference>
<evidence type="ECO:0000313" key="3">
    <source>
        <dbReference type="EMBL" id="KAK3086350.1"/>
    </source>
</evidence>